<dbReference type="AlphaFoldDB" id="A0AAV2TNB5"/>
<accession>A0AAV2TNB5</accession>
<feature type="region of interest" description="Disordered" evidence="1">
    <location>
        <begin position="37"/>
        <end position="86"/>
    </location>
</feature>
<organism evidence="2 3">
    <name type="scientific">Calicophoron daubneyi</name>
    <name type="common">Rumen fluke</name>
    <name type="synonym">Paramphistomum daubneyi</name>
    <dbReference type="NCBI Taxonomy" id="300641"/>
    <lineage>
        <taxon>Eukaryota</taxon>
        <taxon>Metazoa</taxon>
        <taxon>Spiralia</taxon>
        <taxon>Lophotrochozoa</taxon>
        <taxon>Platyhelminthes</taxon>
        <taxon>Trematoda</taxon>
        <taxon>Digenea</taxon>
        <taxon>Plagiorchiida</taxon>
        <taxon>Pronocephalata</taxon>
        <taxon>Paramphistomoidea</taxon>
        <taxon>Paramphistomidae</taxon>
        <taxon>Calicophoron</taxon>
    </lineage>
</organism>
<dbReference type="Proteomes" id="UP001497525">
    <property type="component" value="Unassembled WGS sequence"/>
</dbReference>
<comment type="caution">
    <text evidence="2">The sequence shown here is derived from an EMBL/GenBank/DDBJ whole genome shotgun (WGS) entry which is preliminary data.</text>
</comment>
<evidence type="ECO:0000313" key="3">
    <source>
        <dbReference type="Proteomes" id="UP001497525"/>
    </source>
</evidence>
<protein>
    <submittedName>
        <fullName evidence="2">Uncharacterized protein</fullName>
    </submittedName>
</protein>
<evidence type="ECO:0000256" key="1">
    <source>
        <dbReference type="SAM" id="MobiDB-lite"/>
    </source>
</evidence>
<name>A0AAV2TNB5_CALDB</name>
<proteinExistence type="predicted"/>
<dbReference type="EMBL" id="CAXLJL010000523">
    <property type="protein sequence ID" value="CAL5138755.1"/>
    <property type="molecule type" value="Genomic_DNA"/>
</dbReference>
<reference evidence="2" key="1">
    <citation type="submission" date="2024-06" db="EMBL/GenBank/DDBJ databases">
        <authorList>
            <person name="Liu X."/>
            <person name="Lenzi L."/>
            <person name="Haldenby T S."/>
            <person name="Uol C."/>
        </authorList>
    </citation>
    <scope>NUCLEOTIDE SEQUENCE</scope>
</reference>
<sequence length="255" mass="28072">MQQEPFRIRVHHRISVFRGRRGPIDRKAFMNRIVSGNRGHIHEHSPRGGFGRGHFSRGGPHRGGHGPRGPYPGPEGPPGHLKEPNAQGIQFAAPGRIPTSEVSALESDTKESTRVSDKCATKEIANAAEVTTGEIEEETAAETEYVKISKAELDLLLGEDSEDDEEVTLNVCACTLEDSAKNYVSEYLAENFETDNPSSSIVGMLEGLNSKFGKGWLLEISTVKDFDKKKAAPCSLFMFNLSDDTKCYAFYKLKS</sequence>
<evidence type="ECO:0000313" key="2">
    <source>
        <dbReference type="EMBL" id="CAL5138755.1"/>
    </source>
</evidence>
<gene>
    <name evidence="2" type="ORF">CDAUBV1_LOCUS13563</name>
</gene>